<gene>
    <name evidence="3" type="ORF">NCTC9419_00444</name>
</gene>
<name>A0A3S4FNU3_SERRU</name>
<dbReference type="EMBL" id="LR134155">
    <property type="protein sequence ID" value="VEA68454.1"/>
    <property type="molecule type" value="Genomic_DNA"/>
</dbReference>
<dbReference type="NCBIfam" id="TIGR01674">
    <property type="entry name" value="phage_lambda_G"/>
    <property type="match status" value="1"/>
</dbReference>
<sequence length="132" mass="14746">MLKKDVFNYGDKKVDIYELSGLQRIDYLTLVKEETEAFDALPDDTPVMESNIAFSSMRLRINAWLVAASLWHEDKTKDVVTEQGVILEDWSSLAISECSQKVLALSDMLPPEPEESADATEGYDADLSPAKS</sequence>
<proteinExistence type="predicted"/>
<organism evidence="3 4">
    <name type="scientific">Serratia rubidaea</name>
    <name type="common">Serratia marinorubra</name>
    <dbReference type="NCBI Taxonomy" id="61652"/>
    <lineage>
        <taxon>Bacteria</taxon>
        <taxon>Pseudomonadati</taxon>
        <taxon>Pseudomonadota</taxon>
        <taxon>Gammaproteobacteria</taxon>
        <taxon>Enterobacterales</taxon>
        <taxon>Yersiniaceae</taxon>
        <taxon>Serratia</taxon>
    </lineage>
</organism>
<dbReference type="Pfam" id="PF06894">
    <property type="entry name" value="Phage_TAC_2"/>
    <property type="match status" value="1"/>
</dbReference>
<evidence type="ECO:0000313" key="4">
    <source>
        <dbReference type="Proteomes" id="UP000271603"/>
    </source>
</evidence>
<dbReference type="AlphaFoldDB" id="A0A3S4FNU3"/>
<evidence type="ECO:0000256" key="1">
    <source>
        <dbReference type="SAM" id="MobiDB-lite"/>
    </source>
</evidence>
<protein>
    <submittedName>
        <fullName evidence="3">Phage minor tail protein G</fullName>
    </submittedName>
</protein>
<evidence type="ECO:0000313" key="3">
    <source>
        <dbReference type="EMBL" id="VEA68454.1"/>
    </source>
</evidence>
<reference evidence="3 4" key="1">
    <citation type="submission" date="2018-12" db="EMBL/GenBank/DDBJ databases">
        <authorList>
            <consortium name="Pathogen Informatics"/>
        </authorList>
    </citation>
    <scope>NUCLEOTIDE SEQUENCE [LARGE SCALE GENOMIC DNA]</scope>
    <source>
        <strain evidence="3 4">NCTC9419</strain>
    </source>
</reference>
<feature type="domain" description="Tail assembly protein G" evidence="2">
    <location>
        <begin position="2"/>
        <end position="114"/>
    </location>
</feature>
<accession>A0A3S4FNU3</accession>
<dbReference type="InterPro" id="IPR010027">
    <property type="entry name" value="Tail_assembly_G"/>
</dbReference>
<evidence type="ECO:0000259" key="2">
    <source>
        <dbReference type="Pfam" id="PF06894"/>
    </source>
</evidence>
<feature type="compositionally biased region" description="Acidic residues" evidence="1">
    <location>
        <begin position="112"/>
        <end position="124"/>
    </location>
</feature>
<dbReference type="Proteomes" id="UP000271603">
    <property type="component" value="Chromosome"/>
</dbReference>
<feature type="region of interest" description="Disordered" evidence="1">
    <location>
        <begin position="106"/>
        <end position="132"/>
    </location>
</feature>